<dbReference type="UniPathway" id="UPA00011"/>
<dbReference type="SMART" id="SM01006">
    <property type="entry name" value="AlcB"/>
    <property type="match status" value="1"/>
</dbReference>
<dbReference type="Pfam" id="PF13523">
    <property type="entry name" value="Acetyltransf_8"/>
    <property type="match status" value="2"/>
</dbReference>
<evidence type="ECO:0000256" key="3">
    <source>
        <dbReference type="ARBA" id="ARBA00020586"/>
    </source>
</evidence>
<keyword evidence="7" id="KW-0808">Transferase</keyword>
<dbReference type="PANTHER" id="PTHR31438:SF1">
    <property type="entry name" value="LYSINE N-ACYLTRANSFERASE C17G9.06C-RELATED"/>
    <property type="match status" value="1"/>
</dbReference>
<evidence type="ECO:0000313" key="8">
    <source>
        <dbReference type="Proteomes" id="UP000199341"/>
    </source>
</evidence>
<comment type="function">
    <text evidence="1">Acyltransferase required for the direct transfer of medium- to long-chain fatty acyl moieties from a carrier protein (MbtL) on to the epsilon-amino group of lysine residue in the mycobactin core.</text>
</comment>
<feature type="domain" description="Acyltransferase MbtK/IucB-like conserved" evidence="6">
    <location>
        <begin position="28"/>
        <end position="75"/>
    </location>
</feature>
<dbReference type="AlphaFoldDB" id="A0A1H0GJ49"/>
<dbReference type="SUPFAM" id="SSF55729">
    <property type="entry name" value="Acyl-CoA N-acyltransferases (Nat)"/>
    <property type="match status" value="1"/>
</dbReference>
<organism evidence="7 8">
    <name type="scientific">Actinacidiphila guanduensis</name>
    <dbReference type="NCBI Taxonomy" id="310781"/>
    <lineage>
        <taxon>Bacteria</taxon>
        <taxon>Bacillati</taxon>
        <taxon>Actinomycetota</taxon>
        <taxon>Actinomycetes</taxon>
        <taxon>Kitasatosporales</taxon>
        <taxon>Streptomycetaceae</taxon>
        <taxon>Actinacidiphila</taxon>
    </lineage>
</organism>
<evidence type="ECO:0000256" key="5">
    <source>
        <dbReference type="SAM" id="MobiDB-lite"/>
    </source>
</evidence>
<feature type="region of interest" description="Disordered" evidence="5">
    <location>
        <begin position="1"/>
        <end position="28"/>
    </location>
</feature>
<dbReference type="EMBL" id="FNIE01000007">
    <property type="protein sequence ID" value="SDO06893.1"/>
    <property type="molecule type" value="Genomic_DNA"/>
</dbReference>
<dbReference type="PANTHER" id="PTHR31438">
    <property type="entry name" value="LYSINE N-ACYLTRANSFERASE C17G9.06C-RELATED"/>
    <property type="match status" value="1"/>
</dbReference>
<comment type="pathway">
    <text evidence="2">Siderophore biosynthesis; mycobactin biosynthesis.</text>
</comment>
<evidence type="ECO:0000256" key="1">
    <source>
        <dbReference type="ARBA" id="ARBA00003818"/>
    </source>
</evidence>
<dbReference type="RefSeq" id="WP_093785343.1">
    <property type="nucleotide sequence ID" value="NZ_FNIE01000007.1"/>
</dbReference>
<evidence type="ECO:0000256" key="4">
    <source>
        <dbReference type="ARBA" id="ARBA00031122"/>
    </source>
</evidence>
<sequence length="225" mass="24557">MTRPEAPRGEHPGTGAPEAPDPARISFRPVRPTADAELLHRWVTHPKSSFWLMSQASRADVERAYAEVEASPYQAAFIGEYGTWPYGRERYGTPPGEAAGEAPYGGGPRRPEPVCLMERYDPAHVELPGLYEPEPGDVGMHFLVAPAGPGTPPVHGFTRAVITAVLAELFADPSVRRVVVEPDVRNTAVQRLNAAVGFVPVRVVRKPEKDALLSTCTREQFEAAR</sequence>
<dbReference type="InterPro" id="IPR019432">
    <property type="entry name" value="Acyltransferase_MbtK/IucB-like"/>
</dbReference>
<gene>
    <name evidence="7" type="ORF">SAMN05216259_107145</name>
</gene>
<dbReference type="OrthoDB" id="5177616at2"/>
<keyword evidence="8" id="KW-1185">Reference proteome</keyword>
<name>A0A1H0GJ49_9ACTN</name>
<dbReference type="Gene3D" id="3.40.630.30">
    <property type="match status" value="1"/>
</dbReference>
<feature type="compositionally biased region" description="Basic and acidic residues" evidence="5">
    <location>
        <begin position="1"/>
        <end position="11"/>
    </location>
</feature>
<accession>A0A1H0GJ49</accession>
<protein>
    <recommendedName>
        <fullName evidence="3">Lysine N-acyltransferase MbtK</fullName>
    </recommendedName>
    <alternativeName>
        <fullName evidence="4">Mycobactin synthase protein K</fullName>
    </alternativeName>
</protein>
<dbReference type="InterPro" id="IPR016181">
    <property type="entry name" value="Acyl_CoA_acyltransferase"/>
</dbReference>
<evidence type="ECO:0000256" key="2">
    <source>
        <dbReference type="ARBA" id="ARBA00005102"/>
    </source>
</evidence>
<evidence type="ECO:0000259" key="6">
    <source>
        <dbReference type="SMART" id="SM01006"/>
    </source>
</evidence>
<proteinExistence type="predicted"/>
<dbReference type="Proteomes" id="UP000199341">
    <property type="component" value="Unassembled WGS sequence"/>
</dbReference>
<dbReference type="GO" id="GO:0019290">
    <property type="term" value="P:siderophore biosynthetic process"/>
    <property type="evidence" value="ECO:0007669"/>
    <property type="project" value="InterPro"/>
</dbReference>
<reference evidence="7 8" key="1">
    <citation type="submission" date="2016-10" db="EMBL/GenBank/DDBJ databases">
        <authorList>
            <person name="de Groot N.N."/>
        </authorList>
    </citation>
    <scope>NUCLEOTIDE SEQUENCE [LARGE SCALE GENOMIC DNA]</scope>
    <source>
        <strain evidence="7 8">CGMCC 4.2022</strain>
    </source>
</reference>
<dbReference type="GO" id="GO:0016410">
    <property type="term" value="F:N-acyltransferase activity"/>
    <property type="evidence" value="ECO:0007669"/>
    <property type="project" value="TreeGrafter"/>
</dbReference>
<evidence type="ECO:0000313" key="7">
    <source>
        <dbReference type="EMBL" id="SDO06893.1"/>
    </source>
</evidence>
<dbReference type="STRING" id="310781.SAMN05216259_107145"/>